<dbReference type="RefSeq" id="WP_174624677.1">
    <property type="nucleotide sequence ID" value="NZ_CADCXN010000024.1"/>
</dbReference>
<evidence type="ECO:0000313" key="1">
    <source>
        <dbReference type="EMBL" id="CAA9889691.1"/>
    </source>
</evidence>
<dbReference type="PIRSF" id="PIRSF029287">
    <property type="entry name" value="UCP029287"/>
    <property type="match status" value="1"/>
</dbReference>
<name>A0A8S0XHG3_9GAMM</name>
<sequence>MPDESLELGYYGKVHTHGDFVSRGLPRSFIEPWDAWLQKAIITSRQQLGENWINYYLTSPLYRFVLSPGICGEAGWLGVLMPSVDRIGRYYPMTISVMNTQNINPFLVFKHKKQWFINIERLVLSCLTDHFNLDHFNLSLSQLKSERGCIIAYPKKTIVAMKDQPVHIAWQYSINSIEPLPNLMPCLLNNLLKKHCFSYSVWWTQGSEVVSQSLLISTGLPHFEGMAAMFDGNWQKWGWESKSYPL</sequence>
<dbReference type="AlphaFoldDB" id="A0A8S0XHG3"/>
<organism evidence="1 2">
    <name type="scientific">Candidatus Methylobacter favarea</name>
    <dbReference type="NCBI Taxonomy" id="2707345"/>
    <lineage>
        <taxon>Bacteria</taxon>
        <taxon>Pseudomonadati</taxon>
        <taxon>Pseudomonadota</taxon>
        <taxon>Gammaproteobacteria</taxon>
        <taxon>Methylococcales</taxon>
        <taxon>Methylococcaceae</taxon>
        <taxon>Methylobacter</taxon>
    </lineage>
</organism>
<dbReference type="Gene3D" id="3.40.1730.10">
    <property type="entry name" value="pa0076 domain"/>
    <property type="match status" value="1"/>
</dbReference>
<dbReference type="InterPro" id="IPR017748">
    <property type="entry name" value="TagF"/>
</dbReference>
<accession>A0A8S0XHG3</accession>
<proteinExistence type="predicted"/>
<keyword evidence="2" id="KW-1185">Reference proteome</keyword>
<reference evidence="1 2" key="1">
    <citation type="submission" date="2020-02" db="EMBL/GenBank/DDBJ databases">
        <authorList>
            <person name="Hogendoorn C."/>
        </authorList>
    </citation>
    <scope>NUCLEOTIDE SEQUENCE [LARGE SCALE GENOMIC DNA]</scope>
    <source>
        <strain evidence="1">METHB21</strain>
    </source>
</reference>
<dbReference type="NCBIfam" id="TIGR03373">
    <property type="entry name" value="VI_minor_4"/>
    <property type="match status" value="1"/>
</dbReference>
<dbReference type="EMBL" id="CADCXN010000024">
    <property type="protein sequence ID" value="CAA9889691.1"/>
    <property type="molecule type" value="Genomic_DNA"/>
</dbReference>
<dbReference type="Pfam" id="PF09867">
    <property type="entry name" value="TagF_N"/>
    <property type="match status" value="1"/>
</dbReference>
<evidence type="ECO:0000313" key="2">
    <source>
        <dbReference type="Proteomes" id="UP000494216"/>
    </source>
</evidence>
<comment type="caution">
    <text evidence="1">The sequence shown here is derived from an EMBL/GenBank/DDBJ whole genome shotgun (WGS) entry which is preliminary data.</text>
</comment>
<dbReference type="InterPro" id="IPR038225">
    <property type="entry name" value="TagF_sf"/>
</dbReference>
<dbReference type="Proteomes" id="UP000494216">
    <property type="component" value="Unassembled WGS sequence"/>
</dbReference>
<gene>
    <name evidence="1" type="ORF">METHB2_120050</name>
</gene>
<protein>
    <submittedName>
        <fullName evidence="1">Type VI secretion system-associated protein</fullName>
    </submittedName>
</protein>